<gene>
    <name evidence="2" type="ORF">BM524_15175</name>
</gene>
<reference evidence="2 3" key="1">
    <citation type="submission" date="2016-11" db="EMBL/GenBank/DDBJ databases">
        <title>Networking in microbes: conjugative elements and plasmids in the genus Alteromonas.</title>
        <authorList>
            <person name="Lopez-Perez M."/>
            <person name="Ramon-Marco N."/>
            <person name="Rodriguez-Valera F."/>
        </authorList>
    </citation>
    <scope>NUCLEOTIDE SEQUENCE [LARGE SCALE GENOMIC DNA]</scope>
    <source>
        <strain evidence="2 3">CP48</strain>
    </source>
</reference>
<organism evidence="2 3">
    <name type="scientific">Alteromonas mediterranea</name>
    <dbReference type="NCBI Taxonomy" id="314275"/>
    <lineage>
        <taxon>Bacteria</taxon>
        <taxon>Pseudomonadati</taxon>
        <taxon>Pseudomonadota</taxon>
        <taxon>Gammaproteobacteria</taxon>
        <taxon>Alteromonadales</taxon>
        <taxon>Alteromonadaceae</taxon>
        <taxon>Alteromonas/Salinimonas group</taxon>
        <taxon>Alteromonas</taxon>
    </lineage>
</organism>
<feature type="chain" id="PRO_5041928061" description="PEP-CTERM protein-sorting domain-containing protein" evidence="1">
    <location>
        <begin position="21"/>
        <end position="235"/>
    </location>
</feature>
<dbReference type="Proteomes" id="UP000182101">
    <property type="component" value="Chromosome"/>
</dbReference>
<proteinExistence type="predicted"/>
<dbReference type="EMBL" id="CP018024">
    <property type="protein sequence ID" value="APD91030.1"/>
    <property type="molecule type" value="Genomic_DNA"/>
</dbReference>
<name>A0AAC9JCA7_9ALTE</name>
<evidence type="ECO:0000313" key="2">
    <source>
        <dbReference type="EMBL" id="APD91030.1"/>
    </source>
</evidence>
<feature type="signal peptide" evidence="1">
    <location>
        <begin position="1"/>
        <end position="20"/>
    </location>
</feature>
<sequence>MIKKSALIAALSITPFFSNSAIITHGSLSLDTQTNIVTDYSQGLEWLQWDETVNMYLAEARDEYHSTGWRVALYGEVESLLSGHFGKSLGEVYQDGGHSWAYAEGEALYSSFSELFGVTGTSCFESRISLDCVGDSNTWSSAWFYKKAPSTSLVPWTVTARSAYLLDKITDSNPPREFGQSIALNDEFSQYYTRSTQGTALVRAISERNQVSVSEPSAIFLLLGALPLIFRRIKK</sequence>
<dbReference type="AlphaFoldDB" id="A0AAC9JCA7"/>
<dbReference type="RefSeq" id="WP_071959956.1">
    <property type="nucleotide sequence ID" value="NZ_CP018024.1"/>
</dbReference>
<protein>
    <recommendedName>
        <fullName evidence="4">PEP-CTERM protein-sorting domain-containing protein</fullName>
    </recommendedName>
</protein>
<keyword evidence="1" id="KW-0732">Signal</keyword>
<evidence type="ECO:0000313" key="3">
    <source>
        <dbReference type="Proteomes" id="UP000182101"/>
    </source>
</evidence>
<evidence type="ECO:0008006" key="4">
    <source>
        <dbReference type="Google" id="ProtNLM"/>
    </source>
</evidence>
<evidence type="ECO:0000256" key="1">
    <source>
        <dbReference type="SAM" id="SignalP"/>
    </source>
</evidence>
<accession>A0AAC9JCA7</accession>